<comment type="caution">
    <text evidence="1">The sequence shown here is derived from an EMBL/GenBank/DDBJ whole genome shotgun (WGS) entry which is preliminary data.</text>
</comment>
<name>A0A1F5MZ88_9BACT</name>
<proteinExistence type="predicted"/>
<evidence type="ECO:0000313" key="2">
    <source>
        <dbReference type="Proteomes" id="UP000177135"/>
    </source>
</evidence>
<accession>A0A1F5MZ88</accession>
<dbReference type="AlphaFoldDB" id="A0A1F5MZ88"/>
<gene>
    <name evidence="1" type="ORF">A2617_02605</name>
</gene>
<feature type="non-terminal residue" evidence="1">
    <location>
        <position position="187"/>
    </location>
</feature>
<sequence length="187" mass="21064">MTPSKHFLPIEDIRGDLIILKNGNVALVLSTSAVNFALLFETEQISIIESFAGLLNSLSFPIQISIMSRRLDVSSYLTTLEQAKARQSNPLLRAYTDHFRGFVESIIKENNVLDKQFYVTISASGTELGIGRINLQEKLRRAATILSPRRDHLIKQLSRLGIKAQQLNTVELVKLFYSIYNPNTETV</sequence>
<reference evidence="1 2" key="1">
    <citation type="journal article" date="2016" name="Nat. Commun.">
        <title>Thousands of microbial genomes shed light on interconnected biogeochemical processes in an aquifer system.</title>
        <authorList>
            <person name="Anantharaman K."/>
            <person name="Brown C.T."/>
            <person name="Hug L.A."/>
            <person name="Sharon I."/>
            <person name="Castelle C.J."/>
            <person name="Probst A.J."/>
            <person name="Thomas B.C."/>
            <person name="Singh A."/>
            <person name="Wilkins M.J."/>
            <person name="Karaoz U."/>
            <person name="Brodie E.L."/>
            <person name="Williams K.H."/>
            <person name="Hubbard S.S."/>
            <person name="Banfield J.F."/>
        </authorList>
    </citation>
    <scope>NUCLEOTIDE SEQUENCE [LARGE SCALE GENOMIC DNA]</scope>
</reference>
<organism evidence="1 2">
    <name type="scientific">Candidatus Daviesbacteria bacterium RIFOXYD1_FULL_41_10</name>
    <dbReference type="NCBI Taxonomy" id="1797801"/>
    <lineage>
        <taxon>Bacteria</taxon>
        <taxon>Candidatus Daviesiibacteriota</taxon>
    </lineage>
</organism>
<dbReference type="EMBL" id="MFEC01000038">
    <property type="protein sequence ID" value="OGE70682.1"/>
    <property type="molecule type" value="Genomic_DNA"/>
</dbReference>
<protein>
    <submittedName>
        <fullName evidence="1">Uncharacterized protein</fullName>
    </submittedName>
</protein>
<evidence type="ECO:0000313" key="1">
    <source>
        <dbReference type="EMBL" id="OGE70682.1"/>
    </source>
</evidence>
<dbReference type="Proteomes" id="UP000177135">
    <property type="component" value="Unassembled WGS sequence"/>
</dbReference>